<dbReference type="PANTHER" id="PTHR38097:SF2">
    <property type="entry name" value="DNA-BINDING PROTEIN STPA"/>
    <property type="match status" value="1"/>
</dbReference>
<comment type="subcellular location">
    <subcellularLocation>
        <location evidence="1">Cytoplasm</location>
        <location evidence="1">Nucleoid</location>
    </subcellularLocation>
</comment>
<keyword evidence="8" id="KW-1185">Reference proteome</keyword>
<protein>
    <submittedName>
        <fullName evidence="7">DNA-binding protein H-NS</fullName>
    </submittedName>
</protein>
<dbReference type="GO" id="GO:0009295">
    <property type="term" value="C:nucleoid"/>
    <property type="evidence" value="ECO:0007669"/>
    <property type="project" value="UniProtKB-SubCell"/>
</dbReference>
<evidence type="ECO:0000256" key="2">
    <source>
        <dbReference type="ARBA" id="ARBA00010610"/>
    </source>
</evidence>
<evidence type="ECO:0000256" key="5">
    <source>
        <dbReference type="SAM" id="MobiDB-lite"/>
    </source>
</evidence>
<evidence type="ECO:0000313" key="8">
    <source>
        <dbReference type="Proteomes" id="UP000192708"/>
    </source>
</evidence>
<keyword evidence="4 7" id="KW-0238">DNA-binding</keyword>
<organism evidence="7 8">
    <name type="scientific">Polynucleobacter kasalickyi</name>
    <dbReference type="NCBI Taxonomy" id="1938817"/>
    <lineage>
        <taxon>Bacteria</taxon>
        <taxon>Pseudomonadati</taxon>
        <taxon>Pseudomonadota</taxon>
        <taxon>Betaproteobacteria</taxon>
        <taxon>Burkholderiales</taxon>
        <taxon>Burkholderiaceae</taxon>
        <taxon>Polynucleobacter</taxon>
    </lineage>
</organism>
<dbReference type="STRING" id="1938817.SAMN06296008_101367"/>
<evidence type="ECO:0000256" key="4">
    <source>
        <dbReference type="ARBA" id="ARBA00023125"/>
    </source>
</evidence>
<evidence type="ECO:0000259" key="6">
    <source>
        <dbReference type="SMART" id="SM00528"/>
    </source>
</evidence>
<evidence type="ECO:0000256" key="3">
    <source>
        <dbReference type="ARBA" id="ARBA00022490"/>
    </source>
</evidence>
<evidence type="ECO:0000256" key="1">
    <source>
        <dbReference type="ARBA" id="ARBA00004453"/>
    </source>
</evidence>
<dbReference type="OrthoDB" id="5297879at2"/>
<accession>A0A1W1Y4M3</accession>
<sequence>MSSKIQELLKQKEAIEKAIIEEKERRRFEGVEKIKAILEEYDLEINDIFPNRVSKSKGSDSSINKVAPKYRNPENGNTWTGRGKEPTWIAGKDRTLFLI</sequence>
<dbReference type="GO" id="GO:0003677">
    <property type="term" value="F:DNA binding"/>
    <property type="evidence" value="ECO:0007669"/>
    <property type="project" value="UniProtKB-KW"/>
</dbReference>
<proteinExistence type="inferred from homology"/>
<dbReference type="Proteomes" id="UP000192708">
    <property type="component" value="Unassembled WGS sequence"/>
</dbReference>
<dbReference type="EMBL" id="FWXJ01000001">
    <property type="protein sequence ID" value="SMC31089.1"/>
    <property type="molecule type" value="Genomic_DNA"/>
</dbReference>
<dbReference type="PANTHER" id="PTHR38097">
    <property type="match status" value="1"/>
</dbReference>
<evidence type="ECO:0000313" key="7">
    <source>
        <dbReference type="EMBL" id="SMC31089.1"/>
    </source>
</evidence>
<dbReference type="AlphaFoldDB" id="A0A1W1Y4M3"/>
<dbReference type="SUPFAM" id="SSF81273">
    <property type="entry name" value="H-NS histone-like proteins"/>
    <property type="match status" value="1"/>
</dbReference>
<dbReference type="InterPro" id="IPR027444">
    <property type="entry name" value="H-NS_C_dom"/>
</dbReference>
<keyword evidence="3" id="KW-0963">Cytoplasm</keyword>
<feature type="domain" description="DNA-binding protein H-NS-like C-terminal" evidence="6">
    <location>
        <begin position="60"/>
        <end position="99"/>
    </location>
</feature>
<reference evidence="7 8" key="1">
    <citation type="submission" date="2017-04" db="EMBL/GenBank/DDBJ databases">
        <authorList>
            <person name="Afonso C.L."/>
            <person name="Miller P.J."/>
            <person name="Scott M.A."/>
            <person name="Spackman E."/>
            <person name="Goraichik I."/>
            <person name="Dimitrov K.M."/>
            <person name="Suarez D.L."/>
            <person name="Swayne D.E."/>
        </authorList>
    </citation>
    <scope>NUCLEOTIDE SEQUENCE [LARGE SCALE GENOMIC DNA]</scope>
    <source>
        <strain evidence="7 8">VK13</strain>
    </source>
</reference>
<dbReference type="Pfam" id="PF00816">
    <property type="entry name" value="Histone_HNS"/>
    <property type="match status" value="1"/>
</dbReference>
<dbReference type="Gene3D" id="4.10.430.30">
    <property type="match status" value="1"/>
</dbReference>
<dbReference type="RefSeq" id="WP_084282143.1">
    <property type="nucleotide sequence ID" value="NZ_FWXJ01000001.1"/>
</dbReference>
<gene>
    <name evidence="7" type="ORF">SAMN06296008_101367</name>
</gene>
<feature type="region of interest" description="Disordered" evidence="5">
    <location>
        <begin position="54"/>
        <end position="86"/>
    </location>
</feature>
<comment type="similarity">
    <text evidence="2">Belongs to the histone-like protein H-NS family.</text>
</comment>
<dbReference type="SMART" id="SM00528">
    <property type="entry name" value="HNS"/>
    <property type="match status" value="1"/>
</dbReference>
<name>A0A1W1Y4M3_9BURK</name>